<protein>
    <recommendedName>
        <fullName evidence="3">cutinase</fullName>
        <ecNumber evidence="3">3.1.1.74</ecNumber>
    </recommendedName>
</protein>
<keyword evidence="8" id="KW-0843">Virulence</keyword>
<dbReference type="InterPro" id="IPR011150">
    <property type="entry name" value="Cutinase_monf"/>
</dbReference>
<dbReference type="GO" id="GO:0005576">
    <property type="term" value="C:extracellular region"/>
    <property type="evidence" value="ECO:0007669"/>
    <property type="project" value="UniProtKB-SubCell"/>
</dbReference>
<evidence type="ECO:0000256" key="3">
    <source>
        <dbReference type="ARBA" id="ARBA00013095"/>
    </source>
</evidence>
<feature type="chain" id="PRO_5040459152" description="cutinase" evidence="13">
    <location>
        <begin position="17"/>
        <end position="229"/>
    </location>
</feature>
<evidence type="ECO:0000256" key="11">
    <source>
        <dbReference type="PIRSR" id="PIRSR611150-1"/>
    </source>
</evidence>
<evidence type="ECO:0000313" key="14">
    <source>
        <dbReference type="EMBL" id="KAH7207879.1"/>
    </source>
</evidence>
<feature type="disulfide bond" evidence="12">
    <location>
        <begin position="54"/>
        <end position="131"/>
    </location>
</feature>
<reference evidence="14" key="1">
    <citation type="journal article" date="2021" name="Nat. Commun.">
        <title>Genetic determinants of endophytism in the Arabidopsis root mycobiome.</title>
        <authorList>
            <person name="Mesny F."/>
            <person name="Miyauchi S."/>
            <person name="Thiergart T."/>
            <person name="Pickel B."/>
            <person name="Atanasova L."/>
            <person name="Karlsson M."/>
            <person name="Huettel B."/>
            <person name="Barry K.W."/>
            <person name="Haridas S."/>
            <person name="Chen C."/>
            <person name="Bauer D."/>
            <person name="Andreopoulos W."/>
            <person name="Pangilinan J."/>
            <person name="LaButti K."/>
            <person name="Riley R."/>
            <person name="Lipzen A."/>
            <person name="Clum A."/>
            <person name="Drula E."/>
            <person name="Henrissat B."/>
            <person name="Kohler A."/>
            <person name="Grigoriev I.V."/>
            <person name="Martin F.M."/>
            <person name="Hacquard S."/>
        </authorList>
    </citation>
    <scope>NUCLEOTIDE SEQUENCE</scope>
    <source>
        <strain evidence="14">MPI-CAGE-AT-0023</strain>
    </source>
</reference>
<dbReference type="PANTHER" id="PTHR48250">
    <property type="entry name" value="CUTINASE 2-RELATED"/>
    <property type="match status" value="1"/>
</dbReference>
<feature type="active site" evidence="11">
    <location>
        <position position="197"/>
    </location>
</feature>
<sequence length="229" mass="24252">MRVANILCFLLAGASAMPTVSNQRGIVATRDVSLLEARDLLTRDDLEDGDPSNCPTAILIYARGSTEPGNLGITVGPILVEAMQLAVPDIWVQGVGGPYTAELAPNFLPEGTNDASIDEAKRLFQMAYDKCPNTPVVTAGYSQGTVVVGYALSELEGAVQNQVVGAALFGYTKNEQLGGRILNYPTDRTKIFCLPTDLVCDGTLFILPAHFLYGPDAAGPGSEFLVGQI</sequence>
<dbReference type="GO" id="GO:0016052">
    <property type="term" value="P:carbohydrate catabolic process"/>
    <property type="evidence" value="ECO:0007669"/>
    <property type="project" value="TreeGrafter"/>
</dbReference>
<feature type="active site" description="Nucleophile" evidence="11">
    <location>
        <position position="142"/>
    </location>
</feature>
<dbReference type="SMART" id="SM01110">
    <property type="entry name" value="Cutinase"/>
    <property type="match status" value="1"/>
</dbReference>
<dbReference type="SUPFAM" id="SSF53474">
    <property type="entry name" value="alpha/beta-Hydrolases"/>
    <property type="match status" value="1"/>
</dbReference>
<comment type="caution">
    <text evidence="14">The sequence shown here is derived from an EMBL/GenBank/DDBJ whole genome shotgun (WGS) entry which is preliminary data.</text>
</comment>
<comment type="subcellular location">
    <subcellularLocation>
        <location evidence="1">Secreted</location>
    </subcellularLocation>
</comment>
<evidence type="ECO:0000256" key="8">
    <source>
        <dbReference type="ARBA" id="ARBA00023026"/>
    </source>
</evidence>
<keyword evidence="15" id="KW-1185">Reference proteome</keyword>
<dbReference type="AlphaFoldDB" id="A0A9P9FX18"/>
<gene>
    <name evidence="14" type="ORF">BKA55DRAFT_586382</name>
</gene>
<dbReference type="EC" id="3.1.1.74" evidence="3"/>
<evidence type="ECO:0000256" key="10">
    <source>
        <dbReference type="ARBA" id="ARBA00034045"/>
    </source>
</evidence>
<evidence type="ECO:0000256" key="6">
    <source>
        <dbReference type="ARBA" id="ARBA00022729"/>
    </source>
</evidence>
<evidence type="ECO:0000256" key="5">
    <source>
        <dbReference type="ARBA" id="ARBA00022525"/>
    </source>
</evidence>
<evidence type="ECO:0000256" key="1">
    <source>
        <dbReference type="ARBA" id="ARBA00004613"/>
    </source>
</evidence>
<feature type="disulfide bond" evidence="12">
    <location>
        <begin position="193"/>
        <end position="200"/>
    </location>
</feature>
<keyword evidence="9 12" id="KW-1015">Disulfide bond</keyword>
<dbReference type="RefSeq" id="XP_046041254.1">
    <property type="nucleotide sequence ID" value="XM_046194552.1"/>
</dbReference>
<dbReference type="Proteomes" id="UP000720189">
    <property type="component" value="Unassembled WGS sequence"/>
</dbReference>
<dbReference type="Pfam" id="PF01083">
    <property type="entry name" value="Cutinase"/>
    <property type="match status" value="1"/>
</dbReference>
<dbReference type="Gene3D" id="3.40.50.1820">
    <property type="entry name" value="alpha/beta hydrolase"/>
    <property type="match status" value="1"/>
</dbReference>
<dbReference type="PANTHER" id="PTHR48250:SF3">
    <property type="entry name" value="CUTINASE 1-RELATED"/>
    <property type="match status" value="1"/>
</dbReference>
<evidence type="ECO:0000256" key="4">
    <source>
        <dbReference type="ARBA" id="ARBA00022487"/>
    </source>
</evidence>
<organism evidence="14 15">
    <name type="scientific">Fusarium redolens</name>
    <dbReference type="NCBI Taxonomy" id="48865"/>
    <lineage>
        <taxon>Eukaryota</taxon>
        <taxon>Fungi</taxon>
        <taxon>Dikarya</taxon>
        <taxon>Ascomycota</taxon>
        <taxon>Pezizomycotina</taxon>
        <taxon>Sordariomycetes</taxon>
        <taxon>Hypocreomycetidae</taxon>
        <taxon>Hypocreales</taxon>
        <taxon>Nectriaceae</taxon>
        <taxon>Fusarium</taxon>
        <taxon>Fusarium redolens species complex</taxon>
    </lineage>
</organism>
<dbReference type="OrthoDB" id="3225429at2759"/>
<evidence type="ECO:0000256" key="12">
    <source>
        <dbReference type="PIRSR" id="PIRSR611150-2"/>
    </source>
</evidence>
<evidence type="ECO:0000256" key="2">
    <source>
        <dbReference type="ARBA" id="ARBA00007534"/>
    </source>
</evidence>
<evidence type="ECO:0000256" key="9">
    <source>
        <dbReference type="ARBA" id="ARBA00023157"/>
    </source>
</evidence>
<comment type="similarity">
    <text evidence="2">Belongs to the cutinase family.</text>
</comment>
<proteinExistence type="inferred from homology"/>
<dbReference type="GeneID" id="70224506"/>
<dbReference type="PRINTS" id="PR00129">
    <property type="entry name" value="CUTINASE"/>
</dbReference>
<dbReference type="PROSITE" id="PS00931">
    <property type="entry name" value="CUTINASE_2"/>
    <property type="match status" value="1"/>
</dbReference>
<evidence type="ECO:0000256" key="13">
    <source>
        <dbReference type="SAM" id="SignalP"/>
    </source>
</evidence>
<keyword evidence="5" id="KW-0964">Secreted</keyword>
<comment type="catalytic activity">
    <reaction evidence="10">
        <text>cutin + H2O = cutin monomers.</text>
        <dbReference type="EC" id="3.1.1.74"/>
    </reaction>
</comment>
<keyword evidence="4" id="KW-0719">Serine esterase</keyword>
<keyword evidence="7" id="KW-0378">Hydrolase</keyword>
<dbReference type="EMBL" id="JAGMUX010000034">
    <property type="protein sequence ID" value="KAH7207879.1"/>
    <property type="molecule type" value="Genomic_DNA"/>
</dbReference>
<feature type="active site" description="Proton donor/acceptor" evidence="11">
    <location>
        <position position="210"/>
    </location>
</feature>
<evidence type="ECO:0000256" key="7">
    <source>
        <dbReference type="ARBA" id="ARBA00022801"/>
    </source>
</evidence>
<name>A0A9P9FX18_FUSRE</name>
<dbReference type="InterPro" id="IPR029058">
    <property type="entry name" value="AB_hydrolase_fold"/>
</dbReference>
<dbReference type="FunFam" id="3.40.50.1820:FF:000235">
    <property type="entry name" value="Cutinase 1"/>
    <property type="match status" value="1"/>
</dbReference>
<dbReference type="GO" id="GO:0050525">
    <property type="term" value="F:cutinase activity"/>
    <property type="evidence" value="ECO:0007669"/>
    <property type="project" value="UniProtKB-EC"/>
</dbReference>
<accession>A0A9P9FX18</accession>
<dbReference type="InterPro" id="IPR000675">
    <property type="entry name" value="Cutinase/axe"/>
</dbReference>
<feature type="signal peptide" evidence="13">
    <location>
        <begin position="1"/>
        <end position="16"/>
    </location>
</feature>
<dbReference type="InterPro" id="IPR043579">
    <property type="entry name" value="CUTINASE_2"/>
</dbReference>
<evidence type="ECO:0000313" key="15">
    <source>
        <dbReference type="Proteomes" id="UP000720189"/>
    </source>
</evidence>
<keyword evidence="6 13" id="KW-0732">Signal</keyword>